<keyword evidence="1" id="KW-1133">Transmembrane helix</keyword>
<organism evidence="3 4">
    <name type="scientific">Micromonospora pisi</name>
    <dbReference type="NCBI Taxonomy" id="589240"/>
    <lineage>
        <taxon>Bacteria</taxon>
        <taxon>Bacillati</taxon>
        <taxon>Actinomycetota</taxon>
        <taxon>Actinomycetes</taxon>
        <taxon>Micromonosporales</taxon>
        <taxon>Micromonosporaceae</taxon>
        <taxon>Micromonospora</taxon>
    </lineage>
</organism>
<dbReference type="Gene3D" id="3.40.50.1820">
    <property type="entry name" value="alpha/beta hydrolase"/>
    <property type="match status" value="1"/>
</dbReference>
<evidence type="ECO:0000256" key="1">
    <source>
        <dbReference type="SAM" id="Phobius"/>
    </source>
</evidence>
<dbReference type="Proteomes" id="UP000277671">
    <property type="component" value="Unassembled WGS sequence"/>
</dbReference>
<dbReference type="AlphaFoldDB" id="A0A495JVH7"/>
<dbReference type="RefSeq" id="WP_147457277.1">
    <property type="nucleotide sequence ID" value="NZ_RBKT01000001.1"/>
</dbReference>
<protein>
    <submittedName>
        <fullName evidence="3">Pimeloyl-ACP methyl ester carboxylesterase</fullName>
    </submittedName>
</protein>
<feature type="domain" description="AB hydrolase-1" evidence="2">
    <location>
        <begin position="89"/>
        <end position="344"/>
    </location>
</feature>
<dbReference type="InterPro" id="IPR029058">
    <property type="entry name" value="AB_hydrolase_fold"/>
</dbReference>
<dbReference type="EMBL" id="RBKT01000001">
    <property type="protein sequence ID" value="RKR93023.1"/>
    <property type="molecule type" value="Genomic_DNA"/>
</dbReference>
<keyword evidence="1" id="KW-0472">Membrane</keyword>
<reference evidence="3 4" key="1">
    <citation type="submission" date="2018-10" db="EMBL/GenBank/DDBJ databases">
        <title>Sequencing the genomes of 1000 actinobacteria strains.</title>
        <authorList>
            <person name="Klenk H.-P."/>
        </authorList>
    </citation>
    <scope>NUCLEOTIDE SEQUENCE [LARGE SCALE GENOMIC DNA]</scope>
    <source>
        <strain evidence="3 4">DSM 45175</strain>
    </source>
</reference>
<feature type="transmembrane region" description="Helical" evidence="1">
    <location>
        <begin position="27"/>
        <end position="49"/>
    </location>
</feature>
<name>A0A495JVH7_9ACTN</name>
<gene>
    <name evidence="3" type="ORF">BDK92_7527</name>
</gene>
<comment type="caution">
    <text evidence="3">The sequence shown here is derived from an EMBL/GenBank/DDBJ whole genome shotgun (WGS) entry which is preliminary data.</text>
</comment>
<dbReference type="InterPro" id="IPR050471">
    <property type="entry name" value="AB_hydrolase"/>
</dbReference>
<accession>A0A495JVH7</accession>
<proteinExistence type="predicted"/>
<evidence type="ECO:0000313" key="4">
    <source>
        <dbReference type="Proteomes" id="UP000277671"/>
    </source>
</evidence>
<evidence type="ECO:0000313" key="3">
    <source>
        <dbReference type="EMBL" id="RKR93023.1"/>
    </source>
</evidence>
<keyword evidence="4" id="KW-1185">Reference proteome</keyword>
<dbReference type="Pfam" id="PF00561">
    <property type="entry name" value="Abhydrolase_1"/>
    <property type="match status" value="1"/>
</dbReference>
<sequence length="365" mass="39551">MSQIEKFGVEMTEHAQAPRRRRRIRKAILVTVGVLIGIPALLATGLTVWDGGANLDPQRELLPGVAIDLRTAETDRGPIEYDLHGTDGPVVLSVHAGLGGADQGRLFASWLQDDGYRILSPSRPGYLGTPLSSGRTLDEQADLLAALLDELHIDRVGVFAASAGSPVAYTFAARHPERVWGLVSIGGVSLPDADADVDADAAPRSPLRAAFLNAIVQKLAKLTASISLESIVSGTLDETSTFTDEQKAERADYIMHTENARLFFEAIFDATFPYEKRMPGTDNDSLQTQAMDIAFDRVTAPTLILHGTQDGDVPFEHGENAAAQIPSAQHHWMPDEEHLGFWLSPQSEDAQRAAGAFLHEHAPQR</sequence>
<dbReference type="PANTHER" id="PTHR43433">
    <property type="entry name" value="HYDROLASE, ALPHA/BETA FOLD FAMILY PROTEIN"/>
    <property type="match status" value="1"/>
</dbReference>
<keyword evidence="1" id="KW-0812">Transmembrane</keyword>
<dbReference type="SUPFAM" id="SSF53474">
    <property type="entry name" value="alpha/beta-Hydrolases"/>
    <property type="match status" value="1"/>
</dbReference>
<dbReference type="PANTHER" id="PTHR43433:SF10">
    <property type="entry name" value="AB HYDROLASE-1 DOMAIN-CONTAINING PROTEIN"/>
    <property type="match status" value="1"/>
</dbReference>
<dbReference type="GO" id="GO:0003824">
    <property type="term" value="F:catalytic activity"/>
    <property type="evidence" value="ECO:0007669"/>
    <property type="project" value="UniProtKB-ARBA"/>
</dbReference>
<dbReference type="InterPro" id="IPR000073">
    <property type="entry name" value="AB_hydrolase_1"/>
</dbReference>
<dbReference type="OrthoDB" id="9800988at2"/>
<evidence type="ECO:0000259" key="2">
    <source>
        <dbReference type="Pfam" id="PF00561"/>
    </source>
</evidence>